<keyword evidence="3" id="KW-1185">Reference proteome</keyword>
<proteinExistence type="predicted"/>
<evidence type="ECO:0000313" key="3">
    <source>
        <dbReference type="Proteomes" id="UP001187192"/>
    </source>
</evidence>
<evidence type="ECO:0000256" key="1">
    <source>
        <dbReference type="SAM" id="MobiDB-lite"/>
    </source>
</evidence>
<feature type="region of interest" description="Disordered" evidence="1">
    <location>
        <begin position="135"/>
        <end position="155"/>
    </location>
</feature>
<feature type="compositionally biased region" description="Basic and acidic residues" evidence="1">
    <location>
        <begin position="141"/>
        <end position="150"/>
    </location>
</feature>
<gene>
    <name evidence="2" type="ORF">TIFTF001_028286</name>
</gene>
<comment type="caution">
    <text evidence="2">The sequence shown here is derived from an EMBL/GenBank/DDBJ whole genome shotgun (WGS) entry which is preliminary data.</text>
</comment>
<dbReference type="AlphaFoldDB" id="A0AA88DPR6"/>
<dbReference type="Proteomes" id="UP001187192">
    <property type="component" value="Unassembled WGS sequence"/>
</dbReference>
<sequence>MTRNDGEARDPAWGEARRRGEQLRRVEVKILDLDSPTQSRPHGGGGQLRWCRERSPTARGGGGDWNCDEDHGEQRVEGIAMARSRFLSYATATISGDFTTCLWGSRAAPTLLAPRPPHTFDAVDRDLCSLDGIASRARSPSPREPRRTPDPSHPLSLFHAASVADPFSASTRSRCHRKLALVSPVVGGG</sequence>
<protein>
    <submittedName>
        <fullName evidence="2">Uncharacterized protein</fullName>
    </submittedName>
</protein>
<accession>A0AA88DPR6</accession>
<reference evidence="2" key="1">
    <citation type="submission" date="2023-07" db="EMBL/GenBank/DDBJ databases">
        <title>draft genome sequence of fig (Ficus carica).</title>
        <authorList>
            <person name="Takahashi T."/>
            <person name="Nishimura K."/>
        </authorList>
    </citation>
    <scope>NUCLEOTIDE SEQUENCE</scope>
</reference>
<organism evidence="2 3">
    <name type="scientific">Ficus carica</name>
    <name type="common">Common fig</name>
    <dbReference type="NCBI Taxonomy" id="3494"/>
    <lineage>
        <taxon>Eukaryota</taxon>
        <taxon>Viridiplantae</taxon>
        <taxon>Streptophyta</taxon>
        <taxon>Embryophyta</taxon>
        <taxon>Tracheophyta</taxon>
        <taxon>Spermatophyta</taxon>
        <taxon>Magnoliopsida</taxon>
        <taxon>eudicotyledons</taxon>
        <taxon>Gunneridae</taxon>
        <taxon>Pentapetalae</taxon>
        <taxon>rosids</taxon>
        <taxon>fabids</taxon>
        <taxon>Rosales</taxon>
        <taxon>Moraceae</taxon>
        <taxon>Ficeae</taxon>
        <taxon>Ficus</taxon>
    </lineage>
</organism>
<name>A0AA88DPR6_FICCA</name>
<evidence type="ECO:0000313" key="2">
    <source>
        <dbReference type="EMBL" id="GMN59183.1"/>
    </source>
</evidence>
<dbReference type="EMBL" id="BTGU01000085">
    <property type="protein sequence ID" value="GMN59183.1"/>
    <property type="molecule type" value="Genomic_DNA"/>
</dbReference>
<feature type="region of interest" description="Disordered" evidence="1">
    <location>
        <begin position="31"/>
        <end position="69"/>
    </location>
</feature>